<protein>
    <submittedName>
        <fullName evidence="1">Uncharacterized protein</fullName>
    </submittedName>
</protein>
<proteinExistence type="predicted"/>
<evidence type="ECO:0000313" key="2">
    <source>
        <dbReference type="Proteomes" id="UP000800094"/>
    </source>
</evidence>
<name>A0A6A6IKE2_9PLEO</name>
<dbReference type="EMBL" id="ML987193">
    <property type="protein sequence ID" value="KAF2250856.1"/>
    <property type="molecule type" value="Genomic_DNA"/>
</dbReference>
<keyword evidence="2" id="KW-1185">Reference proteome</keyword>
<reference evidence="1" key="1">
    <citation type="journal article" date="2020" name="Stud. Mycol.">
        <title>101 Dothideomycetes genomes: a test case for predicting lifestyles and emergence of pathogens.</title>
        <authorList>
            <person name="Haridas S."/>
            <person name="Albert R."/>
            <person name="Binder M."/>
            <person name="Bloem J."/>
            <person name="Labutti K."/>
            <person name="Salamov A."/>
            <person name="Andreopoulos B."/>
            <person name="Baker S."/>
            <person name="Barry K."/>
            <person name="Bills G."/>
            <person name="Bluhm B."/>
            <person name="Cannon C."/>
            <person name="Castanera R."/>
            <person name="Culley D."/>
            <person name="Daum C."/>
            <person name="Ezra D."/>
            <person name="Gonzalez J."/>
            <person name="Henrissat B."/>
            <person name="Kuo A."/>
            <person name="Liang C."/>
            <person name="Lipzen A."/>
            <person name="Lutzoni F."/>
            <person name="Magnuson J."/>
            <person name="Mondo S."/>
            <person name="Nolan M."/>
            <person name="Ohm R."/>
            <person name="Pangilinan J."/>
            <person name="Park H.-J."/>
            <person name="Ramirez L."/>
            <person name="Alfaro M."/>
            <person name="Sun H."/>
            <person name="Tritt A."/>
            <person name="Yoshinaga Y."/>
            <person name="Zwiers L.-H."/>
            <person name="Turgeon B."/>
            <person name="Goodwin S."/>
            <person name="Spatafora J."/>
            <person name="Crous P."/>
            <person name="Grigoriev I."/>
        </authorList>
    </citation>
    <scope>NUCLEOTIDE SEQUENCE</scope>
    <source>
        <strain evidence="1">CBS 122368</strain>
    </source>
</reference>
<evidence type="ECO:0000313" key="1">
    <source>
        <dbReference type="EMBL" id="KAF2250856.1"/>
    </source>
</evidence>
<dbReference type="AlphaFoldDB" id="A0A6A6IKE2"/>
<dbReference type="Proteomes" id="UP000800094">
    <property type="component" value="Unassembled WGS sequence"/>
</dbReference>
<dbReference type="GeneID" id="54574715"/>
<organism evidence="1 2">
    <name type="scientific">Trematosphaeria pertusa</name>
    <dbReference type="NCBI Taxonomy" id="390896"/>
    <lineage>
        <taxon>Eukaryota</taxon>
        <taxon>Fungi</taxon>
        <taxon>Dikarya</taxon>
        <taxon>Ascomycota</taxon>
        <taxon>Pezizomycotina</taxon>
        <taxon>Dothideomycetes</taxon>
        <taxon>Pleosporomycetidae</taxon>
        <taxon>Pleosporales</taxon>
        <taxon>Massarineae</taxon>
        <taxon>Trematosphaeriaceae</taxon>
        <taxon>Trematosphaeria</taxon>
    </lineage>
</organism>
<gene>
    <name evidence="1" type="ORF">BU26DRAFT_271403</name>
</gene>
<accession>A0A6A6IKE2</accession>
<sequence length="291" mass="33439">MLVSRPRGRGFMARDARLALAETRLTNTTRAHLISLKHACRNSQCQASSVDRPLKQPPALDASFPNPGRWKLGVSCQWRALAVLISKCANPRAARAPAVTDAMPPPCGRRPLHDGIMYFISRHRTSRTGGYREPGAISYRIYLKRPSQPPIRSVEPIQEQEITKNHRSRWYYCTSSSGLTSRVRDRSWFRSVVSWTRLPFAARLRIHPASSWSTRPIVWSAYAVRRILFVGMCEVYRLWSANPTMAVVREPRATVWRKIPLCRTEQTNRQLAQLWNSRLDHQTNTVDICHR</sequence>
<dbReference type="RefSeq" id="XP_033685860.1">
    <property type="nucleotide sequence ID" value="XM_033821385.1"/>
</dbReference>